<name>A0ABU3BS93_9BACT</name>
<evidence type="ECO:0000313" key="2">
    <source>
        <dbReference type="EMBL" id="MDT0632147.1"/>
    </source>
</evidence>
<feature type="region of interest" description="Disordered" evidence="1">
    <location>
        <begin position="1"/>
        <end position="55"/>
    </location>
</feature>
<feature type="region of interest" description="Disordered" evidence="1">
    <location>
        <begin position="240"/>
        <end position="267"/>
    </location>
</feature>
<evidence type="ECO:0000313" key="3">
    <source>
        <dbReference type="Proteomes" id="UP001267426"/>
    </source>
</evidence>
<dbReference type="Pfam" id="PF06037">
    <property type="entry name" value="DUF922"/>
    <property type="match status" value="1"/>
</dbReference>
<sequence>MSRAGGPRGRGGSGRHRPGPPRPVRRQRAGWEPGRSAPARSTRRGASGRYLRERAAPPLRPLALVAALALVAYAGRPAPPAAGSGGAETPREPPAPPTLRTRLDVRPYAVRGRSVAEVHRSMRAGGPTDHGTTYFGMTASDVVVRFRAVAGGAGCRLEAVEVDLDLTMTLPDWDPGGPVDYALRRDWARFTAALRRHEDGHRDRAVAGAEALADAFASVHAPTCPEADAEGRRRVREAYDRTAAEQERYDRETDHGRTEGAAWPLDQ</sequence>
<feature type="compositionally biased region" description="Basic and acidic residues" evidence="1">
    <location>
        <begin position="240"/>
        <end position="258"/>
    </location>
</feature>
<keyword evidence="3" id="KW-1185">Reference proteome</keyword>
<gene>
    <name evidence="2" type="ORF">RM540_10365</name>
</gene>
<feature type="compositionally biased region" description="Basic residues" evidence="1">
    <location>
        <begin position="13"/>
        <end position="28"/>
    </location>
</feature>
<dbReference type="InterPro" id="IPR010321">
    <property type="entry name" value="DUF922"/>
</dbReference>
<dbReference type="Proteomes" id="UP001267426">
    <property type="component" value="Unassembled WGS sequence"/>
</dbReference>
<feature type="compositionally biased region" description="Gly residues" evidence="1">
    <location>
        <begin position="1"/>
        <end position="12"/>
    </location>
</feature>
<feature type="region of interest" description="Disordered" evidence="1">
    <location>
        <begin position="79"/>
        <end position="102"/>
    </location>
</feature>
<organism evidence="2 3">
    <name type="scientific">Rubrivirga litoralis</name>
    <dbReference type="NCBI Taxonomy" id="3075598"/>
    <lineage>
        <taxon>Bacteria</taxon>
        <taxon>Pseudomonadati</taxon>
        <taxon>Rhodothermota</taxon>
        <taxon>Rhodothermia</taxon>
        <taxon>Rhodothermales</taxon>
        <taxon>Rubricoccaceae</taxon>
        <taxon>Rubrivirga</taxon>
    </lineage>
</organism>
<protein>
    <submittedName>
        <fullName evidence="2">DUF922 domain-containing protein</fullName>
    </submittedName>
</protein>
<dbReference type="RefSeq" id="WP_311663784.1">
    <property type="nucleotide sequence ID" value="NZ_JAVRHT010000022.1"/>
</dbReference>
<proteinExistence type="predicted"/>
<reference evidence="2 3" key="1">
    <citation type="submission" date="2023-09" db="EMBL/GenBank/DDBJ databases">
        <authorList>
            <person name="Rey-Velasco X."/>
        </authorList>
    </citation>
    <scope>NUCLEOTIDE SEQUENCE [LARGE SCALE GENOMIC DNA]</scope>
    <source>
        <strain evidence="2 3">F394</strain>
    </source>
</reference>
<dbReference type="EMBL" id="JAVRHT010000022">
    <property type="protein sequence ID" value="MDT0632147.1"/>
    <property type="molecule type" value="Genomic_DNA"/>
</dbReference>
<comment type="caution">
    <text evidence="2">The sequence shown here is derived from an EMBL/GenBank/DDBJ whole genome shotgun (WGS) entry which is preliminary data.</text>
</comment>
<evidence type="ECO:0000256" key="1">
    <source>
        <dbReference type="SAM" id="MobiDB-lite"/>
    </source>
</evidence>
<accession>A0ABU3BS93</accession>